<evidence type="ECO:0000313" key="1">
    <source>
        <dbReference type="EMBL" id="ASK48473.1"/>
    </source>
</evidence>
<geneLocation type="plasmid" evidence="1">
    <name>pTi_Tun176</name>
</geneLocation>
<dbReference type="EMBL" id="KY000069">
    <property type="protein sequence ID" value="ASK48473.1"/>
    <property type="molecule type" value="Genomic_DNA"/>
</dbReference>
<name>A0A2Z2Q0S2_9HYPH</name>
<organism evidence="1">
    <name type="scientific">Agrobacterium deltaense</name>
    <dbReference type="NCBI Taxonomy" id="1183412"/>
    <lineage>
        <taxon>Bacteria</taxon>
        <taxon>Pseudomonadati</taxon>
        <taxon>Pseudomonadota</taxon>
        <taxon>Alphaproteobacteria</taxon>
        <taxon>Hyphomicrobiales</taxon>
        <taxon>Rhizobiaceae</taxon>
        <taxon>Rhizobium/Agrobacterium group</taxon>
        <taxon>Agrobacterium</taxon>
    </lineage>
</organism>
<proteinExistence type="predicted"/>
<keyword evidence="1" id="KW-0614">Plasmid</keyword>
<reference evidence="1" key="1">
    <citation type="submission" date="2016-10" db="EMBL/GenBank/DDBJ databases">
        <title>Agrobacterium Ti plasmids: Classification based on T-DNA and Vir regions organization.</title>
        <authorList>
            <person name="Nabi N."/>
            <person name="Vial L."/>
            <person name="Ben Hafsa A."/>
            <person name="Chapulliot D."/>
            <person name="Berard A."/>
            <person name="Chauveau A."/>
            <person name="Le Paslier M.-C."/>
            <person name="Harzallah Skhiri F."/>
            <person name="Brunel D."/>
            <person name="Nesme X."/>
            <person name="Chaouachi M."/>
        </authorList>
    </citation>
    <scope>NUCLEOTIDE SEQUENCE</scope>
    <source>
        <strain evidence="1">Tun176</strain>
        <plasmid evidence="1">pTi_Tun176</plasmid>
    </source>
</reference>
<accession>A0A2Z2Q0S2</accession>
<sequence>MPFIVLELGVPRRRRQLATLLPLGLLDRLLRILLLLLARRFRLLLGMGHRCDQKQCGERVMIRRFMVLAFPSLGWDLL</sequence>
<dbReference type="AlphaFoldDB" id="A0A2Z2Q0S2"/>
<protein>
    <submittedName>
        <fullName evidence="1">Uncharacterized protein</fullName>
    </submittedName>
</protein>